<evidence type="ECO:0000313" key="6">
    <source>
        <dbReference type="Proteomes" id="UP000281553"/>
    </source>
</evidence>
<proteinExistence type="predicted"/>
<evidence type="ECO:0000313" key="5">
    <source>
        <dbReference type="EMBL" id="VDK82372.1"/>
    </source>
</evidence>
<dbReference type="AlphaFoldDB" id="A0A3P6T376"/>
<dbReference type="InterPro" id="IPR051489">
    <property type="entry name" value="ADAM_Metalloproteinase"/>
</dbReference>
<keyword evidence="1" id="KW-1015">Disulfide bond</keyword>
<dbReference type="OrthoDB" id="2131567at2759"/>
<dbReference type="GO" id="GO:0005886">
    <property type="term" value="C:plasma membrane"/>
    <property type="evidence" value="ECO:0007669"/>
    <property type="project" value="TreeGrafter"/>
</dbReference>
<dbReference type="FunFam" id="4.10.70.10:FF:000003">
    <property type="entry name" value="Disintegrin and metalloproteinase domain-containing protein 17"/>
    <property type="match status" value="1"/>
</dbReference>
<dbReference type="InterPro" id="IPR001762">
    <property type="entry name" value="Disintegrin_dom"/>
</dbReference>
<evidence type="ECO:0000256" key="1">
    <source>
        <dbReference type="ARBA" id="ARBA00023157"/>
    </source>
</evidence>
<name>A0A3P6T376_DIBLA</name>
<evidence type="ECO:0000256" key="3">
    <source>
        <dbReference type="SAM" id="Phobius"/>
    </source>
</evidence>
<sequence length="133" mass="14961">MRWQKFSVCSRRSIGTVLERKSHRCFEDESQISVGQCGNFRLDPGEECDPGRSGANKCCLETCKLAPGAQCSPFNHKCCTKARYIWANVVSIILCLAAVVWVPLSILMHHYVSSCVAFQKFVLNFIEATKKLQ</sequence>
<dbReference type="GO" id="GO:0007219">
    <property type="term" value="P:Notch signaling pathway"/>
    <property type="evidence" value="ECO:0007669"/>
    <property type="project" value="TreeGrafter"/>
</dbReference>
<dbReference type="Proteomes" id="UP000281553">
    <property type="component" value="Unassembled WGS sequence"/>
</dbReference>
<dbReference type="SUPFAM" id="SSF57552">
    <property type="entry name" value="Blood coagulation inhibitor (disintegrin)"/>
    <property type="match status" value="1"/>
</dbReference>
<evidence type="ECO:0000256" key="2">
    <source>
        <dbReference type="PROSITE-ProRule" id="PRU00068"/>
    </source>
</evidence>
<keyword evidence="3" id="KW-0812">Transmembrane</keyword>
<dbReference type="Gene3D" id="4.10.70.10">
    <property type="entry name" value="Disintegrin domain"/>
    <property type="match status" value="1"/>
</dbReference>
<dbReference type="GO" id="GO:0004222">
    <property type="term" value="F:metalloendopeptidase activity"/>
    <property type="evidence" value="ECO:0007669"/>
    <property type="project" value="TreeGrafter"/>
</dbReference>
<organism evidence="5 6">
    <name type="scientific">Dibothriocephalus latus</name>
    <name type="common">Fish tapeworm</name>
    <name type="synonym">Diphyllobothrium latum</name>
    <dbReference type="NCBI Taxonomy" id="60516"/>
    <lineage>
        <taxon>Eukaryota</taxon>
        <taxon>Metazoa</taxon>
        <taxon>Spiralia</taxon>
        <taxon>Lophotrochozoa</taxon>
        <taxon>Platyhelminthes</taxon>
        <taxon>Cestoda</taxon>
        <taxon>Eucestoda</taxon>
        <taxon>Diphyllobothriidea</taxon>
        <taxon>Diphyllobothriidae</taxon>
        <taxon>Dibothriocephalus</taxon>
    </lineage>
</organism>
<dbReference type="SMART" id="SM00050">
    <property type="entry name" value="DISIN"/>
    <property type="match status" value="1"/>
</dbReference>
<dbReference type="GO" id="GO:0006509">
    <property type="term" value="P:membrane protein ectodomain proteolysis"/>
    <property type="evidence" value="ECO:0007669"/>
    <property type="project" value="TreeGrafter"/>
</dbReference>
<feature type="domain" description="Disintegrin" evidence="4">
    <location>
        <begin position="34"/>
        <end position="84"/>
    </location>
</feature>
<dbReference type="PROSITE" id="PS50214">
    <property type="entry name" value="DISINTEGRIN_2"/>
    <property type="match status" value="1"/>
</dbReference>
<dbReference type="EMBL" id="UYRU01043502">
    <property type="protein sequence ID" value="VDK82372.1"/>
    <property type="molecule type" value="Genomic_DNA"/>
</dbReference>
<reference evidence="5 6" key="1">
    <citation type="submission" date="2018-11" db="EMBL/GenBank/DDBJ databases">
        <authorList>
            <consortium name="Pathogen Informatics"/>
        </authorList>
    </citation>
    <scope>NUCLEOTIDE SEQUENCE [LARGE SCALE GENOMIC DNA]</scope>
</reference>
<keyword evidence="6" id="KW-1185">Reference proteome</keyword>
<keyword evidence="3" id="KW-0472">Membrane</keyword>
<evidence type="ECO:0000259" key="4">
    <source>
        <dbReference type="PROSITE" id="PS50214"/>
    </source>
</evidence>
<gene>
    <name evidence="5" type="ORF">DILT_LOCUS3335</name>
</gene>
<comment type="caution">
    <text evidence="2">Lacks conserved residue(s) required for the propagation of feature annotation.</text>
</comment>
<accession>A0A3P6T376</accession>
<feature type="transmembrane region" description="Helical" evidence="3">
    <location>
        <begin position="84"/>
        <end position="104"/>
    </location>
</feature>
<keyword evidence="3" id="KW-1133">Transmembrane helix</keyword>
<dbReference type="PANTHER" id="PTHR45702:SF6">
    <property type="entry name" value="DISINTEGRIN AND METALLOPROTEINASE DOMAIN-CONTAINING PROTEIN 17"/>
    <property type="match status" value="1"/>
</dbReference>
<dbReference type="InterPro" id="IPR036436">
    <property type="entry name" value="Disintegrin_dom_sf"/>
</dbReference>
<dbReference type="PANTHER" id="PTHR45702">
    <property type="entry name" value="ADAM10/ADAM17 METALLOPEPTIDASE FAMILY MEMBER"/>
    <property type="match status" value="1"/>
</dbReference>
<protein>
    <recommendedName>
        <fullName evidence="4">Disintegrin domain-containing protein</fullName>
    </recommendedName>
</protein>